<evidence type="ECO:0000256" key="1">
    <source>
        <dbReference type="SAM" id="MobiDB-lite"/>
    </source>
</evidence>
<dbReference type="GO" id="GO:0031410">
    <property type="term" value="C:cytoplasmic vesicle"/>
    <property type="evidence" value="ECO:0007669"/>
    <property type="project" value="TreeGrafter"/>
</dbReference>
<dbReference type="PANTHER" id="PTHR14407:SF9">
    <property type="entry name" value="BLOC-3 COMPLEX MEMBER HPS4"/>
    <property type="match status" value="1"/>
</dbReference>
<dbReference type="PANTHER" id="PTHR14407">
    <property type="entry name" value="HERMANSKY-PUDLAK SYNDROME 4 PROTEIN LIGHT-EAR PROTEIN-RELATED"/>
    <property type="match status" value="1"/>
</dbReference>
<feature type="region of interest" description="Disordered" evidence="1">
    <location>
        <begin position="415"/>
        <end position="446"/>
    </location>
</feature>
<evidence type="ECO:0000259" key="2">
    <source>
        <dbReference type="Pfam" id="PF19031"/>
    </source>
</evidence>
<feature type="domain" description="CCZ1/INTU/HSP4 first Longin" evidence="2">
    <location>
        <begin position="17"/>
        <end position="121"/>
    </location>
</feature>
<name>A0A2B4SVI7_STYPI</name>
<feature type="compositionally biased region" description="Basic and acidic residues" evidence="1">
    <location>
        <begin position="431"/>
        <end position="444"/>
    </location>
</feature>
<feature type="region of interest" description="Disordered" evidence="1">
    <location>
        <begin position="824"/>
        <end position="844"/>
    </location>
</feature>
<organism evidence="3 4">
    <name type="scientific">Stylophora pistillata</name>
    <name type="common">Smooth cauliflower coral</name>
    <dbReference type="NCBI Taxonomy" id="50429"/>
    <lineage>
        <taxon>Eukaryota</taxon>
        <taxon>Metazoa</taxon>
        <taxon>Cnidaria</taxon>
        <taxon>Anthozoa</taxon>
        <taxon>Hexacorallia</taxon>
        <taxon>Scleractinia</taxon>
        <taxon>Astrocoeniina</taxon>
        <taxon>Pocilloporidae</taxon>
        <taxon>Stylophora</taxon>
    </lineage>
</organism>
<dbReference type="GO" id="GO:0031267">
    <property type="term" value="F:small GTPase binding"/>
    <property type="evidence" value="ECO:0007669"/>
    <property type="project" value="TreeGrafter"/>
</dbReference>
<dbReference type="Pfam" id="PF19031">
    <property type="entry name" value="Intu_longin_1"/>
    <property type="match status" value="1"/>
</dbReference>
<sequence>MTALIAPVRATSFEGLVFFVYDRDAVKKEADPPENAIVYFYPPSASIEDRVSVCGQLVGMSQFMHGFLQARPALCKLQSEKVATVHSGKYTLALGGSLNEPDSLLITQLQTLHSTFTFYHGSLERIRMMCESQKMFLTWMSMIWDCYLHFVRHYGDFLPGVFDPLPFLDLPKRVAATCFTKASYFLQACQLRKHVLGGCILYRNKILCSQLEPSITERLLLLKPYQSHHPSRPVKTECSLPFGVRILNAFLTLSEYLNLYDALAQSAYRQPPSRQSSKTFPDVYTTVSSATVRDSSYRRKSNANDSKHFNDSLTPLSSDLRAKSNGGLDFGSPGRERNSTTKDLASGTPLKTTKSPNGDSRVADHEDSTHQLLKNESSETLVVQTNLVVESDETAPANEQGRGTIVATVEERCKTANENERNNENVTSTSAEKRAEKDGADSEGGRAGIEFGATSSVSVFDSSSFESSLSTDTSVVMETVDVVGLNVIENLNLQCETQQYGEEKRTEMPCNASSGSGKVVDCSSLPCERQQHEEETDQRVLCSSSSSCERSSYCSIKSFSSHEVEMCKLILDDLITQAVDIAHQKNSQMKNKGDKNVTNRVACCQACFALQKSSDMSCGNSFCQSGRKCGADKSSKTLTNENSCSGEQTLGKLSVANPPVILETNLPLSDHSVCNEGKDSRLSYAADVAEKSDPSDLSLNKGNSLRSDLIKTPIVCDSFPIRNLNMGPEKFLDKSLACLNTSIAKDTRDSLASVENNASQHANSVDKGVASDGLALVSEGIHSVPPIDIVEHDSGIFVTNGLEGTYVTDDTDLPPIDLALEEMEDEESPEWFEPPLGDAPSSTSREREELLLYEEGGDDMNQVEGLTHVNLYVQAHSKVVLILLVEEGLNNDCNSIKALWETSLNQLGELEFLVKQSLGDESVPVQSDEYSFLLYDSFERNMKGNLDELVYQVDHSFCETTKLLHEQFENCPTLKDVTLRNRLSTIYGKRNLGRGAYFHLKGSNRTGHTIPFPRDPICQVERRASKILHKEHGVNVF</sequence>
<reference evidence="4" key="1">
    <citation type="journal article" date="2017" name="bioRxiv">
        <title>Comparative analysis of the genomes of Stylophora pistillata and Acropora digitifera provides evidence for extensive differences between species of corals.</title>
        <authorList>
            <person name="Voolstra C.R."/>
            <person name="Li Y."/>
            <person name="Liew Y.J."/>
            <person name="Baumgarten S."/>
            <person name="Zoccola D."/>
            <person name="Flot J.-F."/>
            <person name="Tambutte S."/>
            <person name="Allemand D."/>
            <person name="Aranda M."/>
        </authorList>
    </citation>
    <scope>NUCLEOTIDE SEQUENCE [LARGE SCALE GENOMIC DNA]</scope>
</reference>
<evidence type="ECO:0000313" key="3">
    <source>
        <dbReference type="EMBL" id="PFX32890.1"/>
    </source>
</evidence>
<dbReference type="OrthoDB" id="16754at2759"/>
<dbReference type="GO" id="GO:0006605">
    <property type="term" value="P:protein targeting"/>
    <property type="evidence" value="ECO:0007669"/>
    <property type="project" value="TreeGrafter"/>
</dbReference>
<evidence type="ECO:0000313" key="4">
    <source>
        <dbReference type="Proteomes" id="UP000225706"/>
    </source>
</evidence>
<proteinExistence type="predicted"/>
<dbReference type="InterPro" id="IPR026091">
    <property type="entry name" value="HPS4"/>
</dbReference>
<dbReference type="GO" id="GO:0005085">
    <property type="term" value="F:guanyl-nucleotide exchange factor activity"/>
    <property type="evidence" value="ECO:0007669"/>
    <property type="project" value="TreeGrafter"/>
</dbReference>
<dbReference type="EMBL" id="LSMT01000017">
    <property type="protein sequence ID" value="PFX32890.1"/>
    <property type="molecule type" value="Genomic_DNA"/>
</dbReference>
<gene>
    <name evidence="3" type="primary">HPS4</name>
    <name evidence="3" type="ORF">AWC38_SpisGene2168</name>
</gene>
<accession>A0A2B4SVI7</accession>
<dbReference type="Proteomes" id="UP000225706">
    <property type="component" value="Unassembled WGS sequence"/>
</dbReference>
<keyword evidence="4" id="KW-1185">Reference proteome</keyword>
<dbReference type="GO" id="GO:0031085">
    <property type="term" value="C:BLOC-3 complex"/>
    <property type="evidence" value="ECO:0007669"/>
    <property type="project" value="TreeGrafter"/>
</dbReference>
<dbReference type="AlphaFoldDB" id="A0A2B4SVI7"/>
<dbReference type="GO" id="GO:0016192">
    <property type="term" value="P:vesicle-mediated transport"/>
    <property type="evidence" value="ECO:0007669"/>
    <property type="project" value="InterPro"/>
</dbReference>
<dbReference type="GO" id="GO:0005765">
    <property type="term" value="C:lysosomal membrane"/>
    <property type="evidence" value="ECO:0007669"/>
    <property type="project" value="TreeGrafter"/>
</dbReference>
<comment type="caution">
    <text evidence="3">The sequence shown here is derived from an EMBL/GenBank/DDBJ whole genome shotgun (WGS) entry which is preliminary data.</text>
</comment>
<feature type="region of interest" description="Disordered" evidence="1">
    <location>
        <begin position="294"/>
        <end position="378"/>
    </location>
</feature>
<dbReference type="STRING" id="50429.A0A2B4SVI7"/>
<feature type="compositionally biased region" description="Polar residues" evidence="1">
    <location>
        <begin position="349"/>
        <end position="358"/>
    </location>
</feature>
<protein>
    <submittedName>
        <fullName evidence="3">Hermansky-Pudlak syndrome 4 protein</fullName>
    </submittedName>
</protein>
<dbReference type="InterPro" id="IPR043987">
    <property type="entry name" value="CCZ1/INTU/HSP4_longin_1"/>
</dbReference>